<dbReference type="Proteomes" id="UP000091820">
    <property type="component" value="Unassembled WGS sequence"/>
</dbReference>
<organism evidence="7 8">
    <name type="scientific">Glossina brevipalpis</name>
    <dbReference type="NCBI Taxonomy" id="37001"/>
    <lineage>
        <taxon>Eukaryota</taxon>
        <taxon>Metazoa</taxon>
        <taxon>Ecdysozoa</taxon>
        <taxon>Arthropoda</taxon>
        <taxon>Hexapoda</taxon>
        <taxon>Insecta</taxon>
        <taxon>Pterygota</taxon>
        <taxon>Neoptera</taxon>
        <taxon>Endopterygota</taxon>
        <taxon>Diptera</taxon>
        <taxon>Brachycera</taxon>
        <taxon>Muscomorpha</taxon>
        <taxon>Hippoboscoidea</taxon>
        <taxon>Glossinidae</taxon>
        <taxon>Glossina</taxon>
    </lineage>
</organism>
<dbReference type="SMART" id="SM00883">
    <property type="entry name" value="Cpn10"/>
    <property type="match status" value="1"/>
</dbReference>
<keyword evidence="3 6" id="KW-0143">Chaperone</keyword>
<dbReference type="STRING" id="37001.A0A1A9X2H2"/>
<evidence type="ECO:0000256" key="5">
    <source>
        <dbReference type="ARBA" id="ARBA00031971"/>
    </source>
</evidence>
<dbReference type="AlphaFoldDB" id="A0A1A9X2H2"/>
<dbReference type="GO" id="GO:0046872">
    <property type="term" value="F:metal ion binding"/>
    <property type="evidence" value="ECO:0007669"/>
    <property type="project" value="TreeGrafter"/>
</dbReference>
<reference evidence="7" key="2">
    <citation type="submission" date="2020-05" db="UniProtKB">
        <authorList>
            <consortium name="EnsemblMetazoa"/>
        </authorList>
    </citation>
    <scope>IDENTIFICATION</scope>
    <source>
        <strain evidence="7">IAEA</strain>
    </source>
</reference>
<dbReference type="GO" id="GO:0044183">
    <property type="term" value="F:protein folding chaperone"/>
    <property type="evidence" value="ECO:0007669"/>
    <property type="project" value="InterPro"/>
</dbReference>
<evidence type="ECO:0000313" key="8">
    <source>
        <dbReference type="Proteomes" id="UP000091820"/>
    </source>
</evidence>
<evidence type="ECO:0000256" key="4">
    <source>
        <dbReference type="ARBA" id="ARBA00029976"/>
    </source>
</evidence>
<dbReference type="VEuPathDB" id="VectorBase:GBRI041882"/>
<evidence type="ECO:0000256" key="3">
    <source>
        <dbReference type="ARBA" id="ARBA00023186"/>
    </source>
</evidence>
<evidence type="ECO:0000256" key="1">
    <source>
        <dbReference type="ARBA" id="ARBA00006975"/>
    </source>
</evidence>
<dbReference type="SUPFAM" id="SSF50129">
    <property type="entry name" value="GroES-like"/>
    <property type="match status" value="1"/>
</dbReference>
<dbReference type="PANTHER" id="PTHR10772:SF0">
    <property type="entry name" value="10 KDA HEAT SHOCK PROTEIN, MITOCHONDRIAL"/>
    <property type="match status" value="1"/>
</dbReference>
<dbReference type="GO" id="GO:0005759">
    <property type="term" value="C:mitochondrial matrix"/>
    <property type="evidence" value="ECO:0007669"/>
    <property type="project" value="TreeGrafter"/>
</dbReference>
<evidence type="ECO:0000256" key="6">
    <source>
        <dbReference type="RuleBase" id="RU003479"/>
    </source>
</evidence>
<name>A0A1A9X2H2_9MUSC</name>
<dbReference type="CDD" id="cd00320">
    <property type="entry name" value="cpn10"/>
    <property type="match status" value="1"/>
</dbReference>
<evidence type="ECO:0000313" key="7">
    <source>
        <dbReference type="EnsemblMetazoa" id="GBRI041882-PA"/>
    </source>
</evidence>
<keyword evidence="8" id="KW-1185">Reference proteome</keyword>
<dbReference type="FunFam" id="2.30.33.40:FF:000002">
    <property type="entry name" value="10 kDa chaperonin, mitochondrial"/>
    <property type="match status" value="1"/>
</dbReference>
<protein>
    <recommendedName>
        <fullName evidence="2">10 kDa heat shock protein, mitochondrial</fullName>
    </recommendedName>
    <alternativeName>
        <fullName evidence="4">10 kDa chaperonin</fullName>
    </alternativeName>
    <alternativeName>
        <fullName evidence="5">Chaperonin 10</fullName>
    </alternativeName>
</protein>
<dbReference type="InterPro" id="IPR011032">
    <property type="entry name" value="GroES-like_sf"/>
</dbReference>
<dbReference type="InterPro" id="IPR020818">
    <property type="entry name" value="Chaperonin_GroES"/>
</dbReference>
<accession>A0A1A9X2H2</accession>
<dbReference type="PRINTS" id="PR00297">
    <property type="entry name" value="CHAPERONIN10"/>
</dbReference>
<dbReference type="GO" id="GO:0051082">
    <property type="term" value="F:unfolded protein binding"/>
    <property type="evidence" value="ECO:0007669"/>
    <property type="project" value="TreeGrafter"/>
</dbReference>
<dbReference type="InterPro" id="IPR037124">
    <property type="entry name" value="Chaperonin_GroES_sf"/>
</dbReference>
<dbReference type="GO" id="GO:0051087">
    <property type="term" value="F:protein-folding chaperone binding"/>
    <property type="evidence" value="ECO:0007669"/>
    <property type="project" value="TreeGrafter"/>
</dbReference>
<dbReference type="PANTHER" id="PTHR10772">
    <property type="entry name" value="10 KDA HEAT SHOCK PROTEIN"/>
    <property type="match status" value="1"/>
</dbReference>
<dbReference type="EnsemblMetazoa" id="GBRI041882-RA">
    <property type="protein sequence ID" value="GBRI041882-PA"/>
    <property type="gene ID" value="GBRI041882"/>
</dbReference>
<dbReference type="Pfam" id="PF00166">
    <property type="entry name" value="Cpn10"/>
    <property type="match status" value="1"/>
</dbReference>
<proteinExistence type="inferred from homology"/>
<dbReference type="GO" id="GO:0005524">
    <property type="term" value="F:ATP binding"/>
    <property type="evidence" value="ECO:0007669"/>
    <property type="project" value="InterPro"/>
</dbReference>
<reference evidence="8" key="1">
    <citation type="submission" date="2014-03" db="EMBL/GenBank/DDBJ databases">
        <authorList>
            <person name="Aksoy S."/>
            <person name="Warren W."/>
            <person name="Wilson R.K."/>
        </authorList>
    </citation>
    <scope>NUCLEOTIDE SEQUENCE [LARGE SCALE GENOMIC DNA]</scope>
    <source>
        <strain evidence="8">IAEA</strain>
    </source>
</reference>
<dbReference type="HAMAP" id="MF_00580">
    <property type="entry name" value="CH10"/>
    <property type="match status" value="1"/>
</dbReference>
<dbReference type="Gene3D" id="2.30.33.40">
    <property type="entry name" value="GroES chaperonin"/>
    <property type="match status" value="1"/>
</dbReference>
<sequence>MAAANAIKKIMPMLDRILVQRAEPMATTEGGIVVPEASRGKMRQGTVIAVGPGVRNNQNDAYIAPLVKEGDRVLLPEYGGTRFKMDDNKEYILYRESDILAKYE</sequence>
<comment type="similarity">
    <text evidence="1 6">Belongs to the GroES chaperonin family.</text>
</comment>
<evidence type="ECO:0000256" key="2">
    <source>
        <dbReference type="ARBA" id="ARBA00018842"/>
    </source>
</evidence>